<accession>A0A367LDD9</accession>
<proteinExistence type="predicted"/>
<sequence>MDGRRHTERDILHKLYRHHLSGSSSQTSNMIKGMRSRSSPKFVLCQYMNYGWQPSFHPSSLSPSRTSLYKSDDWSALDRGAWLLSVLPPTLNVTFTNAYGGTWQELADDLNSALDSITDKITMYQILMWYSRAAEGDDKVCWQTDYSLALERYENPLGALNSLFVDPDTMEDDETYTKRPMDLPPLYLETSALHCLHPDSLLYDQMADLVLGVSAKWPDKKISIEQFREKTDKAAHPFGRALFHAARETYDCPYFDGCSTKNLYGGIPYLAPSFNVFLGTMQSMLIERHHVCITFEEVMGIPSNAYVFASSSYNNGRPRLLAAGCRSKPCYKQFNEALTAGREFCHPYHLEKGLSFFVHADVFSKPTECGKSILILLAEHFSPVCECLRTSSSAVYCARLPCYYELMTGSDYHIDKLKSDCRTGNLSFNRSLAFPYSFSPSKPACGMPMVEFSVDERRLVCECARVRDDEEEMLFQNYYNMSGRMNKRGMSLMRPLG</sequence>
<gene>
    <name evidence="1" type="ORF">L249_0983</name>
</gene>
<comment type="caution">
    <text evidence="1">The sequence shown here is derived from an EMBL/GenBank/DDBJ whole genome shotgun (WGS) entry which is preliminary data.</text>
</comment>
<dbReference type="EMBL" id="LKCN02000007">
    <property type="protein sequence ID" value="RCI12435.1"/>
    <property type="molecule type" value="Genomic_DNA"/>
</dbReference>
<reference evidence="1 2" key="1">
    <citation type="journal article" date="2015" name="BMC Genomics">
        <title>Insights from the genome of Ophiocordyceps polyrhachis-furcata to pathogenicity and host specificity in insect fungi.</title>
        <authorList>
            <person name="Wichadakul D."/>
            <person name="Kobmoo N."/>
            <person name="Ingsriswang S."/>
            <person name="Tangphatsornruang S."/>
            <person name="Chantasingh D."/>
            <person name="Luangsa-ard J.J."/>
            <person name="Eurwilaichitr L."/>
        </authorList>
    </citation>
    <scope>NUCLEOTIDE SEQUENCE [LARGE SCALE GENOMIC DNA]</scope>
    <source>
        <strain evidence="1 2">BCC 54312</strain>
    </source>
</reference>
<organism evidence="1 2">
    <name type="scientific">Ophiocordyceps polyrhachis-furcata BCC 54312</name>
    <dbReference type="NCBI Taxonomy" id="1330021"/>
    <lineage>
        <taxon>Eukaryota</taxon>
        <taxon>Fungi</taxon>
        <taxon>Dikarya</taxon>
        <taxon>Ascomycota</taxon>
        <taxon>Pezizomycotina</taxon>
        <taxon>Sordariomycetes</taxon>
        <taxon>Hypocreomycetidae</taxon>
        <taxon>Hypocreales</taxon>
        <taxon>Ophiocordycipitaceae</taxon>
        <taxon>Ophiocordyceps</taxon>
    </lineage>
</organism>
<dbReference type="STRING" id="1330021.A0A367LDD9"/>
<keyword evidence="2" id="KW-1185">Reference proteome</keyword>
<dbReference type="AlphaFoldDB" id="A0A367LDD9"/>
<dbReference type="OrthoDB" id="4911552at2759"/>
<dbReference type="Proteomes" id="UP000253664">
    <property type="component" value="Unassembled WGS sequence"/>
</dbReference>
<evidence type="ECO:0000313" key="2">
    <source>
        <dbReference type="Proteomes" id="UP000253664"/>
    </source>
</evidence>
<evidence type="ECO:0000313" key="1">
    <source>
        <dbReference type="EMBL" id="RCI12435.1"/>
    </source>
</evidence>
<protein>
    <submittedName>
        <fullName evidence="1">Uncharacterized protein</fullName>
    </submittedName>
</protein>
<name>A0A367LDD9_9HYPO</name>